<dbReference type="Proteomes" id="UP000024635">
    <property type="component" value="Unassembled WGS sequence"/>
</dbReference>
<accession>A0A016SFI7</accession>
<evidence type="ECO:0000313" key="1">
    <source>
        <dbReference type="EMBL" id="EYB89106.1"/>
    </source>
</evidence>
<proteinExistence type="predicted"/>
<keyword evidence="2" id="KW-1185">Reference proteome</keyword>
<dbReference type="EMBL" id="JARK01001572">
    <property type="protein sequence ID" value="EYB89106.1"/>
    <property type="molecule type" value="Genomic_DNA"/>
</dbReference>
<evidence type="ECO:0000313" key="2">
    <source>
        <dbReference type="Proteomes" id="UP000024635"/>
    </source>
</evidence>
<protein>
    <submittedName>
        <fullName evidence="1">Uncharacterized protein</fullName>
    </submittedName>
</protein>
<organism evidence="1 2">
    <name type="scientific">Ancylostoma ceylanicum</name>
    <dbReference type="NCBI Taxonomy" id="53326"/>
    <lineage>
        <taxon>Eukaryota</taxon>
        <taxon>Metazoa</taxon>
        <taxon>Ecdysozoa</taxon>
        <taxon>Nematoda</taxon>
        <taxon>Chromadorea</taxon>
        <taxon>Rhabditida</taxon>
        <taxon>Rhabditina</taxon>
        <taxon>Rhabditomorpha</taxon>
        <taxon>Strongyloidea</taxon>
        <taxon>Ancylostomatidae</taxon>
        <taxon>Ancylostomatinae</taxon>
        <taxon>Ancylostoma</taxon>
    </lineage>
</organism>
<name>A0A016SFI7_9BILA</name>
<dbReference type="AlphaFoldDB" id="A0A016SFI7"/>
<sequence>MTRFSHRRYQRILDLLTTLIPIIYRKSHRSDENPISRKVTHFLERGRSRSKLCWLPSKAAKSGEHSLSDR</sequence>
<gene>
    <name evidence="1" type="primary">Acey_s0236.g3227</name>
    <name evidence="1" type="ORF">Y032_0236g3227</name>
</gene>
<comment type="caution">
    <text evidence="1">The sequence shown here is derived from an EMBL/GenBank/DDBJ whole genome shotgun (WGS) entry which is preliminary data.</text>
</comment>
<reference evidence="2" key="1">
    <citation type="journal article" date="2015" name="Nat. Genet.">
        <title>The genome and transcriptome of the zoonotic hookworm Ancylostoma ceylanicum identify infection-specific gene families.</title>
        <authorList>
            <person name="Schwarz E.M."/>
            <person name="Hu Y."/>
            <person name="Antoshechkin I."/>
            <person name="Miller M.M."/>
            <person name="Sternberg P.W."/>
            <person name="Aroian R.V."/>
        </authorList>
    </citation>
    <scope>NUCLEOTIDE SEQUENCE</scope>
    <source>
        <strain evidence="2">HY135</strain>
    </source>
</reference>